<keyword evidence="1" id="KW-1133">Transmembrane helix</keyword>
<evidence type="ECO:0000313" key="3">
    <source>
        <dbReference type="Proteomes" id="UP001597187"/>
    </source>
</evidence>
<gene>
    <name evidence="2" type="ORF">ACFSBT_13755</name>
</gene>
<accession>A0ABD6AX65</accession>
<evidence type="ECO:0000256" key="1">
    <source>
        <dbReference type="SAM" id="Phobius"/>
    </source>
</evidence>
<keyword evidence="3" id="KW-1185">Reference proteome</keyword>
<proteinExistence type="predicted"/>
<comment type="caution">
    <text evidence="2">The sequence shown here is derived from an EMBL/GenBank/DDBJ whole genome shotgun (WGS) entry which is preliminary data.</text>
</comment>
<keyword evidence="1" id="KW-0812">Transmembrane</keyword>
<sequence>MRDIPKHKAVLLCSLSLVVVVGTGIAPVAAQEATAPSVTMSEATIAVDVGESSTVDATYRFQVDSVGSGEESLTDVSGTLWRFDGHAVSDLEATVDGETVDVQRDQSDGHSSLSIPLQGVEDGDTVTVGLTYTVAGTGERFKAPLWVPEFQTAGDGRVIEMTMTLPDGTQAQGAAFPKIDETNGEELTYSLLHVPGFAQVDYGQGSGGLFTVDTVSTVVGVVAIVGFLGAWLVWTRRQQAGGRNVV</sequence>
<organism evidence="2 3">
    <name type="scientific">Halomarina rubra</name>
    <dbReference type="NCBI Taxonomy" id="2071873"/>
    <lineage>
        <taxon>Archaea</taxon>
        <taxon>Methanobacteriati</taxon>
        <taxon>Methanobacteriota</taxon>
        <taxon>Stenosarchaea group</taxon>
        <taxon>Halobacteria</taxon>
        <taxon>Halobacteriales</taxon>
        <taxon>Natronomonadaceae</taxon>
        <taxon>Halomarina</taxon>
    </lineage>
</organism>
<name>A0ABD6AX65_9EURY</name>
<reference evidence="2 3" key="1">
    <citation type="journal article" date="2019" name="Int. J. Syst. Evol. Microbiol.">
        <title>The Global Catalogue of Microorganisms (GCM) 10K type strain sequencing project: providing services to taxonomists for standard genome sequencing and annotation.</title>
        <authorList>
            <consortium name="The Broad Institute Genomics Platform"/>
            <consortium name="The Broad Institute Genome Sequencing Center for Infectious Disease"/>
            <person name="Wu L."/>
            <person name="Ma J."/>
        </authorList>
    </citation>
    <scope>NUCLEOTIDE SEQUENCE [LARGE SCALE GENOMIC DNA]</scope>
    <source>
        <strain evidence="2 3">CGMCC 1.12563</strain>
    </source>
</reference>
<dbReference type="AlphaFoldDB" id="A0ABD6AX65"/>
<protein>
    <submittedName>
        <fullName evidence="2">Uncharacterized protein</fullName>
    </submittedName>
</protein>
<dbReference type="Proteomes" id="UP001597187">
    <property type="component" value="Unassembled WGS sequence"/>
</dbReference>
<keyword evidence="1" id="KW-0472">Membrane</keyword>
<dbReference type="EMBL" id="JBHUDC010000007">
    <property type="protein sequence ID" value="MFD1514342.1"/>
    <property type="molecule type" value="Genomic_DNA"/>
</dbReference>
<evidence type="ECO:0000313" key="2">
    <source>
        <dbReference type="EMBL" id="MFD1514342.1"/>
    </source>
</evidence>
<dbReference type="RefSeq" id="WP_250874312.1">
    <property type="nucleotide sequence ID" value="NZ_JALXFV010000007.1"/>
</dbReference>
<feature type="transmembrane region" description="Helical" evidence="1">
    <location>
        <begin position="215"/>
        <end position="234"/>
    </location>
</feature>